<evidence type="ECO:0000256" key="4">
    <source>
        <dbReference type="PIRSR" id="PIRSR600542-1"/>
    </source>
</evidence>
<dbReference type="InterPro" id="IPR023213">
    <property type="entry name" value="CAT-like_dom_sf"/>
</dbReference>
<proteinExistence type="inferred from homology"/>
<dbReference type="InterPro" id="IPR039551">
    <property type="entry name" value="Cho/carn_acyl_trans"/>
</dbReference>
<dbReference type="InterPro" id="IPR042231">
    <property type="entry name" value="Cho/carn_acyl_trans_2"/>
</dbReference>
<evidence type="ECO:0000256" key="1">
    <source>
        <dbReference type="ARBA" id="ARBA00005232"/>
    </source>
</evidence>
<organism evidence="8 9">
    <name type="scientific">Puccinia striiformis</name>
    <dbReference type="NCBI Taxonomy" id="27350"/>
    <lineage>
        <taxon>Eukaryota</taxon>
        <taxon>Fungi</taxon>
        <taxon>Dikarya</taxon>
        <taxon>Basidiomycota</taxon>
        <taxon>Pucciniomycotina</taxon>
        <taxon>Pucciniomycetes</taxon>
        <taxon>Pucciniales</taxon>
        <taxon>Pucciniaceae</taxon>
        <taxon>Puccinia</taxon>
    </lineage>
</organism>
<dbReference type="Gene3D" id="3.30.559.10">
    <property type="entry name" value="Chloramphenicol acetyltransferase-like domain"/>
    <property type="match status" value="1"/>
</dbReference>
<dbReference type="Pfam" id="PF00755">
    <property type="entry name" value="Carn_acyltransf"/>
    <property type="match status" value="1"/>
</dbReference>
<dbReference type="Gene3D" id="3.30.559.70">
    <property type="entry name" value="Choline/Carnitine o-acyltransferase, domain 2"/>
    <property type="match status" value="1"/>
</dbReference>
<evidence type="ECO:0000313" key="8">
    <source>
        <dbReference type="EMBL" id="POW03936.1"/>
    </source>
</evidence>
<evidence type="ECO:0000256" key="3">
    <source>
        <dbReference type="ARBA" id="ARBA00023315"/>
    </source>
</evidence>
<protein>
    <recommendedName>
        <fullName evidence="7">Choline/carnitine acyltransferase domain-containing protein</fullName>
    </recommendedName>
</protein>
<keyword evidence="2 5" id="KW-0808">Transferase</keyword>
<comment type="caution">
    <text evidence="8">The sequence shown here is derived from an EMBL/GenBank/DDBJ whole genome shotgun (WGS) entry which is preliminary data.</text>
</comment>
<evidence type="ECO:0000313" key="9">
    <source>
        <dbReference type="Proteomes" id="UP000239156"/>
    </source>
</evidence>
<dbReference type="InterPro" id="IPR000542">
    <property type="entry name" value="Carn_acyl_trans"/>
</dbReference>
<feature type="domain" description="Choline/carnitine acyltransferase" evidence="7">
    <location>
        <begin position="47"/>
        <end position="640"/>
    </location>
</feature>
<reference evidence="8" key="1">
    <citation type="submission" date="2017-12" db="EMBL/GenBank/DDBJ databases">
        <title>Gene loss provides genomic basis for host adaptation in cereal stripe rust fungi.</title>
        <authorList>
            <person name="Xia C."/>
        </authorList>
    </citation>
    <scope>NUCLEOTIDE SEQUENCE [LARGE SCALE GENOMIC DNA]</scope>
    <source>
        <strain evidence="8">93-210</strain>
    </source>
</reference>
<dbReference type="PROSITE" id="PS00439">
    <property type="entry name" value="ACYLTRANSF_C_1"/>
    <property type="match status" value="1"/>
</dbReference>
<name>A0A2S4V326_9BASI</name>
<evidence type="ECO:0000256" key="2">
    <source>
        <dbReference type="ARBA" id="ARBA00022679"/>
    </source>
</evidence>
<dbReference type="EMBL" id="PKSL01000118">
    <property type="protein sequence ID" value="POW03936.1"/>
    <property type="molecule type" value="Genomic_DNA"/>
</dbReference>
<comment type="similarity">
    <text evidence="1 5">Belongs to the carnitine/choline acetyltransferase family.</text>
</comment>
<dbReference type="VEuPathDB" id="FungiDB:PSTT_10765"/>
<accession>A0A2S4V326</accession>
<dbReference type="GO" id="GO:0016746">
    <property type="term" value="F:acyltransferase activity"/>
    <property type="evidence" value="ECO:0007669"/>
    <property type="project" value="UniProtKB-KW"/>
</dbReference>
<feature type="compositionally biased region" description="Low complexity" evidence="6">
    <location>
        <begin position="657"/>
        <end position="671"/>
    </location>
</feature>
<evidence type="ECO:0000259" key="7">
    <source>
        <dbReference type="Pfam" id="PF00755"/>
    </source>
</evidence>
<evidence type="ECO:0000256" key="6">
    <source>
        <dbReference type="SAM" id="MobiDB-lite"/>
    </source>
</evidence>
<dbReference type="PROSITE" id="PS00440">
    <property type="entry name" value="ACYLTRANSF_C_2"/>
    <property type="match status" value="1"/>
</dbReference>
<keyword evidence="9" id="KW-1185">Reference proteome</keyword>
<keyword evidence="3 5" id="KW-0012">Acyltransferase</keyword>
<feature type="region of interest" description="Disordered" evidence="6">
    <location>
        <begin position="654"/>
        <end position="674"/>
    </location>
</feature>
<sequence>MSVFRLPGRPQAFLSSLPHFTPLARRMSTTRADLNSGPARLPELPRLPVPPLEQSVKLYLRSIAPLLLQSSGSDFEKEYQRREVWASELCAPGGLGERLQNRLIDIDRSSPNNWLDDNYWIKLAYHSARSPLPVNSNWWILLKHDRDIPAAVIEGAPETGRFTDWQLRRAATLIHRFMIFKGMLDRQEIIPDSSRSARWQRHWILDSLYGITRVPRKPHDHLNIPKRTSRHAIILARGHIYSLDILAPDHSPLPAKQIEANLWSIVNHVTLHPAAIPIGSLTGLDRDRWTDAREHLLSLDSTVNRDSLSVIEDGLFALCLDDSTRPAGLQGHIRTASTNYDGHNRWFDKSFSFIVENNSRASVLGEHSPCDALIAAIITDFVLAEGVGPGLCDPTVKAASHDSENLGWKKLEWVTDQRISQFIQDSKSTVEAISKDSDCDLLIFDKYGTDYIKRSVRHSPDAYIQMAIQLAWFRQVGTVVSTYETGLTRLFKHGRTETIRTLSSESYAWVKAMDSEEDCHLIYNLFIQAISAHNSYTKKASLGRAFDRHFLGLRLQHRPSEDGTLPELFTDPVFAESSEWQLSTSGISAGERFIGTGFGCFGRGYGINYLVAPSRITFGIETKHSDPRTSASQFSEHLSQALIDIRILCERATGKRPYSSPSPDSMRSESSNYRTKKCENSSAAPFPSFHHRMILSVPSFVYLGFFFLYDSPTTTHCIKKIP</sequence>
<dbReference type="PANTHER" id="PTHR22589">
    <property type="entry name" value="CARNITINE O-ACYLTRANSFERASE"/>
    <property type="match status" value="1"/>
</dbReference>
<dbReference type="SUPFAM" id="SSF52777">
    <property type="entry name" value="CoA-dependent acyltransferases"/>
    <property type="match status" value="2"/>
</dbReference>
<gene>
    <name evidence="8" type="ORF">PSTT_10765</name>
</gene>
<dbReference type="Proteomes" id="UP000239156">
    <property type="component" value="Unassembled WGS sequence"/>
</dbReference>
<dbReference type="VEuPathDB" id="FungiDB:PSHT_03853"/>
<dbReference type="AlphaFoldDB" id="A0A2S4V326"/>
<dbReference type="PANTHER" id="PTHR22589:SF107">
    <property type="entry name" value="CHOLINE_CARNITINE ACYLTRANSFERASE DOMAIN-CONTAINING PROTEIN"/>
    <property type="match status" value="1"/>
</dbReference>
<evidence type="ECO:0000256" key="5">
    <source>
        <dbReference type="RuleBase" id="RU003801"/>
    </source>
</evidence>
<feature type="active site" description="Proton acceptor" evidence="4">
    <location>
        <position position="367"/>
    </location>
</feature>